<reference evidence="2 3" key="1">
    <citation type="submission" date="2016-01" db="EMBL/GenBank/DDBJ databases">
        <title>Draft genome of the antarctic isolate Shewanella frigidimarina Ag06-30.</title>
        <authorList>
            <person name="Parmeciano Di Noto G."/>
            <person name="Vazquez S."/>
            <person name="Mac Cormack W."/>
            <person name="Iriarte A."/>
            <person name="Quiroga C."/>
        </authorList>
    </citation>
    <scope>NUCLEOTIDE SEQUENCE [LARGE SCALE GENOMIC DNA]</scope>
    <source>
        <strain evidence="2 3">Ag06-30</strain>
    </source>
</reference>
<dbReference type="PANTHER" id="PTHR41521:SF4">
    <property type="entry name" value="BLR0684 PROTEIN"/>
    <property type="match status" value="1"/>
</dbReference>
<evidence type="ECO:0000313" key="3">
    <source>
        <dbReference type="Proteomes" id="UP000055702"/>
    </source>
</evidence>
<sequence length="101" mass="10641">MSAFFVINYDVSDPELYAKYNPGSNSITAGTVAKHGGTILAASGSGIDLLGEQGQIKVIIEFPNSQAAKAWLNDPEYAPAKAIRLAATDNINQYIVDGLAP</sequence>
<dbReference type="Pfam" id="PF07045">
    <property type="entry name" value="DUF1330"/>
    <property type="match status" value="1"/>
</dbReference>
<dbReference type="EMBL" id="LRDC01000039">
    <property type="protein sequence ID" value="KVX00699.1"/>
    <property type="molecule type" value="Genomic_DNA"/>
</dbReference>
<dbReference type="RefSeq" id="WP_059746807.1">
    <property type="nucleotide sequence ID" value="NZ_LRDC01000039.1"/>
</dbReference>
<evidence type="ECO:0000259" key="1">
    <source>
        <dbReference type="Pfam" id="PF07045"/>
    </source>
</evidence>
<evidence type="ECO:0000313" key="2">
    <source>
        <dbReference type="EMBL" id="KVX00699.1"/>
    </source>
</evidence>
<dbReference type="PANTHER" id="PTHR41521">
    <property type="match status" value="1"/>
</dbReference>
<comment type="caution">
    <text evidence="2">The sequence shown here is derived from an EMBL/GenBank/DDBJ whole genome shotgun (WGS) entry which is preliminary data.</text>
</comment>
<dbReference type="AlphaFoldDB" id="A0A125BE52"/>
<dbReference type="Gene3D" id="3.30.70.100">
    <property type="match status" value="1"/>
</dbReference>
<dbReference type="Proteomes" id="UP000055702">
    <property type="component" value="Unassembled WGS sequence"/>
</dbReference>
<protein>
    <recommendedName>
        <fullName evidence="1">DUF1330 domain-containing protein</fullName>
    </recommendedName>
</protein>
<gene>
    <name evidence="2" type="ORF">AWJ07_20225</name>
</gene>
<accession>A0A125BE52</accession>
<name>A0A125BE52_SHEFR</name>
<feature type="domain" description="DUF1330" evidence="1">
    <location>
        <begin position="2"/>
        <end position="98"/>
    </location>
</feature>
<organism evidence="2">
    <name type="scientific">Shewanella frigidimarina</name>
    <dbReference type="NCBI Taxonomy" id="56812"/>
    <lineage>
        <taxon>Bacteria</taxon>
        <taxon>Pseudomonadati</taxon>
        <taxon>Pseudomonadota</taxon>
        <taxon>Gammaproteobacteria</taxon>
        <taxon>Alteromonadales</taxon>
        <taxon>Shewanellaceae</taxon>
        <taxon>Shewanella</taxon>
    </lineage>
</organism>
<dbReference type="InterPro" id="IPR010753">
    <property type="entry name" value="DUF1330"/>
</dbReference>
<proteinExistence type="predicted"/>
<dbReference type="InterPro" id="IPR011008">
    <property type="entry name" value="Dimeric_a/b-barrel"/>
</dbReference>
<dbReference type="SUPFAM" id="SSF54909">
    <property type="entry name" value="Dimeric alpha+beta barrel"/>
    <property type="match status" value="1"/>
</dbReference>